<sequence>MTSKKQSKNKKPMLLSHSRPPTARAKTAALSSKATRNLIRSHHRLLKSRAQALQSGDQALVDKLDAQIRENGGLESYQLASKLGQSSARGGDSSKVLVDWIDPQLSLLKDTPFRLRVLEIGALSTKNACSMRKSLDVTRIDLNSQEPGILKQDFMERPLPRSDDDRFHLISLSLVLNYVPSAEGRGEMLKRCVTFLTNQLPSGCPVSFAPSLFLVLPLPCVKNSRYLTESRLREMLSSMGFVMIQCKQTSKLIFQLWEHRQNYKPKLFKKEILNDGKTRNNFAIVLRDDHKLGMK</sequence>
<accession>A0A7R7VFF9</accession>
<evidence type="ECO:0000313" key="7">
    <source>
        <dbReference type="Proteomes" id="UP000637239"/>
    </source>
</evidence>
<evidence type="ECO:0000256" key="5">
    <source>
        <dbReference type="SAM" id="MobiDB-lite"/>
    </source>
</evidence>
<comment type="subcellular location">
    <subcellularLocation>
        <location evidence="4">Nucleus</location>
        <location evidence="4">Nucleolus</location>
    </subcellularLocation>
</comment>
<dbReference type="SUPFAM" id="SSF53335">
    <property type="entry name" value="S-adenosyl-L-methionine-dependent methyltransferases"/>
    <property type="match status" value="1"/>
</dbReference>
<dbReference type="GO" id="GO:0016433">
    <property type="term" value="F:rRNA (adenine) methyltransferase activity"/>
    <property type="evidence" value="ECO:0007669"/>
    <property type="project" value="UniProtKB-UniRule"/>
</dbReference>
<keyword evidence="2 4" id="KW-0808">Transferase</keyword>
<dbReference type="EMBL" id="AP024416">
    <property type="protein sequence ID" value="BCR83817.1"/>
    <property type="molecule type" value="Genomic_DNA"/>
</dbReference>
<dbReference type="HAMAP" id="MF_03044">
    <property type="entry name" value="BMT2"/>
    <property type="match status" value="1"/>
</dbReference>
<keyword evidence="3 4" id="KW-0949">S-adenosyl-L-methionine</keyword>
<comment type="function">
    <text evidence="4">S-adenosyl-L-methionine-dependent methyltransferase that specifically methylates the N(1) position of an adenine present in helix 65 in 25S rRNA.</text>
</comment>
<reference evidence="6" key="2">
    <citation type="submission" date="2021-02" db="EMBL/GenBank/DDBJ databases">
        <title>Aspergillus chevalieri M1 genome sequence.</title>
        <authorList>
            <person name="Kadooka C."/>
            <person name="Mori K."/>
            <person name="Futagami T."/>
        </authorList>
    </citation>
    <scope>NUCLEOTIDE SEQUENCE</scope>
    <source>
        <strain evidence="6">M1</strain>
    </source>
</reference>
<dbReference type="InterPro" id="IPR021867">
    <property type="entry name" value="Bmt2/SAMTOR"/>
</dbReference>
<name>A0A7R7VFF9_ASPCH</name>
<comment type="similarity">
    <text evidence="4">Belongs to the BMT2 family.</text>
</comment>
<dbReference type="EC" id="2.1.1.-" evidence="4"/>
<feature type="region of interest" description="Disordered" evidence="5">
    <location>
        <begin position="1"/>
        <end position="26"/>
    </location>
</feature>
<proteinExistence type="inferred from homology"/>
<evidence type="ECO:0000256" key="2">
    <source>
        <dbReference type="ARBA" id="ARBA00022679"/>
    </source>
</evidence>
<dbReference type="KEGG" id="ache:ACHE_11219A"/>
<dbReference type="InterPro" id="IPR029063">
    <property type="entry name" value="SAM-dependent_MTases_sf"/>
</dbReference>
<feature type="compositionally biased region" description="Basic residues" evidence="5">
    <location>
        <begin position="1"/>
        <end position="11"/>
    </location>
</feature>
<feature type="binding site" evidence="4">
    <location>
        <position position="121"/>
    </location>
    <ligand>
        <name>S-adenosyl-L-methionine</name>
        <dbReference type="ChEBI" id="CHEBI:59789"/>
    </ligand>
</feature>
<evidence type="ECO:0000256" key="3">
    <source>
        <dbReference type="ARBA" id="ARBA00022691"/>
    </source>
</evidence>
<dbReference type="PANTHER" id="PTHR21008">
    <property type="entry name" value="S-ADENOSYLMETHIONINE SENSOR UPSTREAM OF MTORC1-RELATED"/>
    <property type="match status" value="1"/>
</dbReference>
<evidence type="ECO:0000256" key="4">
    <source>
        <dbReference type="HAMAP-Rule" id="MF_03044"/>
    </source>
</evidence>
<keyword evidence="4" id="KW-0539">Nucleus</keyword>
<keyword evidence="7" id="KW-1185">Reference proteome</keyword>
<reference evidence="6" key="1">
    <citation type="submission" date="2021-01" db="EMBL/GenBank/DDBJ databases">
        <authorList>
            <consortium name="Aspergillus chevalieri M1 genome sequencing consortium"/>
            <person name="Kazuki M."/>
            <person name="Futagami T."/>
        </authorList>
    </citation>
    <scope>NUCLEOTIDE SEQUENCE</scope>
    <source>
        <strain evidence="6">M1</strain>
    </source>
</reference>
<dbReference type="Proteomes" id="UP000637239">
    <property type="component" value="Chromosome 1"/>
</dbReference>
<feature type="binding site" evidence="4">
    <location>
        <position position="141"/>
    </location>
    <ligand>
        <name>S-adenosyl-L-methionine</name>
        <dbReference type="ChEBI" id="CHEBI:59789"/>
    </ligand>
</feature>
<evidence type="ECO:0000313" key="6">
    <source>
        <dbReference type="EMBL" id="BCR83817.1"/>
    </source>
</evidence>
<dbReference type="Pfam" id="PF11968">
    <property type="entry name" value="Bmt2"/>
    <property type="match status" value="1"/>
</dbReference>
<evidence type="ECO:0000256" key="1">
    <source>
        <dbReference type="ARBA" id="ARBA00022603"/>
    </source>
</evidence>
<protein>
    <recommendedName>
        <fullName evidence="4">25S rRNA adenine-N(1) methyltransferase</fullName>
        <ecNumber evidence="4">2.1.1.-</ecNumber>
    </recommendedName>
</protein>
<keyword evidence="1 4" id="KW-0489">Methyltransferase</keyword>
<organism evidence="6 7">
    <name type="scientific">Aspergillus chevalieri</name>
    <name type="common">Eurotium chevalieri</name>
    <dbReference type="NCBI Taxonomy" id="182096"/>
    <lineage>
        <taxon>Eukaryota</taxon>
        <taxon>Fungi</taxon>
        <taxon>Dikarya</taxon>
        <taxon>Ascomycota</taxon>
        <taxon>Pezizomycotina</taxon>
        <taxon>Eurotiomycetes</taxon>
        <taxon>Eurotiomycetidae</taxon>
        <taxon>Eurotiales</taxon>
        <taxon>Aspergillaceae</taxon>
        <taxon>Aspergillus</taxon>
        <taxon>Aspergillus subgen. Aspergillus</taxon>
    </lineage>
</organism>
<dbReference type="GO" id="GO:0005730">
    <property type="term" value="C:nucleolus"/>
    <property type="evidence" value="ECO:0007669"/>
    <property type="project" value="UniProtKB-SubCell"/>
</dbReference>
<dbReference type="RefSeq" id="XP_043132339.1">
    <property type="nucleotide sequence ID" value="XM_043275764.1"/>
</dbReference>
<dbReference type="AlphaFoldDB" id="A0A7R7VFF9"/>
<gene>
    <name evidence="6" type="ORF">ACHE_11219A</name>
</gene>
<dbReference type="GeneID" id="66978176"/>
<dbReference type="PANTHER" id="PTHR21008:SF1">
    <property type="entry name" value="25S RRNA (ADENINE(2142)-N(1))-METHYLTRANSFERASE"/>
    <property type="match status" value="1"/>
</dbReference>